<dbReference type="SUPFAM" id="SSF52743">
    <property type="entry name" value="Subtilisin-like"/>
    <property type="match status" value="1"/>
</dbReference>
<dbReference type="Proteomes" id="UP000009080">
    <property type="component" value="Chromosome"/>
</dbReference>
<evidence type="ECO:0000259" key="6">
    <source>
        <dbReference type="SMART" id="SM00495"/>
    </source>
</evidence>
<comment type="similarity">
    <text evidence="1 5">Belongs to the peptidase S8 family.</text>
</comment>
<evidence type="ECO:0000256" key="2">
    <source>
        <dbReference type="ARBA" id="ARBA00022670"/>
    </source>
</evidence>
<dbReference type="InterPro" id="IPR036573">
    <property type="entry name" value="CBM_sf_5/12"/>
</dbReference>
<dbReference type="EC" id="3.4.21.-" evidence="7"/>
<dbReference type="OrthoDB" id="9775889at2"/>
<dbReference type="GO" id="GO:0030246">
    <property type="term" value="F:carbohydrate binding"/>
    <property type="evidence" value="ECO:0007669"/>
    <property type="project" value="InterPro"/>
</dbReference>
<dbReference type="InterPro" id="IPR000209">
    <property type="entry name" value="Peptidase_S8/S53_dom"/>
</dbReference>
<dbReference type="SMART" id="SM00495">
    <property type="entry name" value="ChtBD3"/>
    <property type="match status" value="1"/>
</dbReference>
<keyword evidence="2" id="KW-0645">Protease</keyword>
<keyword evidence="4" id="KW-0720">Serine protease</keyword>
<dbReference type="PANTHER" id="PTHR43806">
    <property type="entry name" value="PEPTIDASE S8"/>
    <property type="match status" value="1"/>
</dbReference>
<dbReference type="InterPro" id="IPR036852">
    <property type="entry name" value="Peptidase_S8/S53_dom_sf"/>
</dbReference>
<dbReference type="PROSITE" id="PS51892">
    <property type="entry name" value="SUBTILASE"/>
    <property type="match status" value="1"/>
</dbReference>
<dbReference type="Gene3D" id="2.10.10.20">
    <property type="entry name" value="Carbohydrate-binding module superfamily 5/12"/>
    <property type="match status" value="1"/>
</dbReference>
<dbReference type="GO" id="GO:0005975">
    <property type="term" value="P:carbohydrate metabolic process"/>
    <property type="evidence" value="ECO:0007669"/>
    <property type="project" value="InterPro"/>
</dbReference>
<evidence type="ECO:0000256" key="3">
    <source>
        <dbReference type="ARBA" id="ARBA00022801"/>
    </source>
</evidence>
<dbReference type="eggNOG" id="COG1404">
    <property type="taxonomic scope" value="Bacteria"/>
</dbReference>
<dbReference type="InterPro" id="IPR003610">
    <property type="entry name" value="CBM5/12"/>
</dbReference>
<dbReference type="InterPro" id="IPR050131">
    <property type="entry name" value="Peptidase_S8_subtilisin-like"/>
</dbReference>
<dbReference type="GO" id="GO:0006508">
    <property type="term" value="P:proteolysis"/>
    <property type="evidence" value="ECO:0007669"/>
    <property type="project" value="UniProtKB-KW"/>
</dbReference>
<keyword evidence="8" id="KW-1185">Reference proteome</keyword>
<protein>
    <submittedName>
        <fullName evidence="7">Peptidase, S8/S53 family</fullName>
        <ecNumber evidence="7">3.4.21.-</ecNumber>
    </submittedName>
</protein>
<dbReference type="EMBL" id="CP001614">
    <property type="protein sequence ID" value="ACR11579.1"/>
    <property type="molecule type" value="Genomic_DNA"/>
</dbReference>
<evidence type="ECO:0000313" key="7">
    <source>
        <dbReference type="EMBL" id="ACR11579.1"/>
    </source>
</evidence>
<dbReference type="AlphaFoldDB" id="C5BJH7"/>
<organism evidence="7 8">
    <name type="scientific">Teredinibacter turnerae (strain ATCC 39867 / T7901)</name>
    <dbReference type="NCBI Taxonomy" id="377629"/>
    <lineage>
        <taxon>Bacteria</taxon>
        <taxon>Pseudomonadati</taxon>
        <taxon>Pseudomonadota</taxon>
        <taxon>Gammaproteobacteria</taxon>
        <taxon>Cellvibrionales</taxon>
        <taxon>Cellvibrionaceae</taxon>
        <taxon>Teredinibacter</taxon>
    </lineage>
</organism>
<evidence type="ECO:0000313" key="8">
    <source>
        <dbReference type="Proteomes" id="UP000009080"/>
    </source>
</evidence>
<dbReference type="KEGG" id="ttu:TERTU_2195"/>
<dbReference type="STRING" id="377629.TERTU_2195"/>
<gene>
    <name evidence="7" type="ordered locus">TERTU_2195</name>
</gene>
<dbReference type="GO" id="GO:0005576">
    <property type="term" value="C:extracellular region"/>
    <property type="evidence" value="ECO:0007669"/>
    <property type="project" value="InterPro"/>
</dbReference>
<sequence>MKHQFKKLAAAIALTVPVSLTEIALARGIKNQIPVTQKERQYEFICKFAKAATTPSSKNSNSAEIRDNPKTLRIQGKDLVVTPIFDSTEASAASSATNGNKKRKADFSSLKQFYAMSSNNATIEELHNIAKELESTNQVEYCEFIPKYTPPPADIAPLSTDYSAYQDHIQPDPGIDVTYARSLGLTGSNVTIADIEHDWNLDHEDLIDQNVRFGNERVPSVFSSHGTGVIGILIAGDNGYGMTGTVPDAEVIVFTHSHGQHGRNLALARTIAALSAGDIIILEMQTAGPQTPGSWTISDNPGKSYGPPDYDRSIWDLVKIATDAGIHVVTTAGNGNVDLDHSLYDDYRARGDNGSILVGAGSSTAQHYKLNFSTYGSPLHLQGWGENVWTLGTGDLAKFGDDDNQAYTHSFNGTSSAAPIVASAVALVQDYAETFLGRDISPLEMRTLLIETGIAQGEGGLIGPLPNIRAAIERLSEEISSGNICDGINEYPNWTAQDWPGGPYNHANALDKMVYQGGLYEANWYTSSVPGSDPSWLSLGACATSSAAH</sequence>
<dbReference type="GO" id="GO:0004252">
    <property type="term" value="F:serine-type endopeptidase activity"/>
    <property type="evidence" value="ECO:0007669"/>
    <property type="project" value="InterPro"/>
</dbReference>
<dbReference type="Gene3D" id="3.40.50.200">
    <property type="entry name" value="Peptidase S8/S53 domain"/>
    <property type="match status" value="1"/>
</dbReference>
<dbReference type="GO" id="GO:0004553">
    <property type="term" value="F:hydrolase activity, hydrolyzing O-glycosyl compounds"/>
    <property type="evidence" value="ECO:0007669"/>
    <property type="project" value="InterPro"/>
</dbReference>
<dbReference type="RefSeq" id="WP_015817691.1">
    <property type="nucleotide sequence ID" value="NC_012997.1"/>
</dbReference>
<evidence type="ECO:0000256" key="5">
    <source>
        <dbReference type="PROSITE-ProRule" id="PRU01240"/>
    </source>
</evidence>
<comment type="caution">
    <text evidence="5">Lacks conserved residue(s) required for the propagation of feature annotation.</text>
</comment>
<evidence type="ECO:0000256" key="4">
    <source>
        <dbReference type="ARBA" id="ARBA00022825"/>
    </source>
</evidence>
<proteinExistence type="inferred from homology"/>
<dbReference type="CAZy" id="CBM5">
    <property type="family name" value="Carbohydrate-Binding Module Family 5"/>
</dbReference>
<feature type="domain" description="Chitin-binding type-3" evidence="6">
    <location>
        <begin position="496"/>
        <end position="539"/>
    </location>
</feature>
<dbReference type="PRINTS" id="PR00723">
    <property type="entry name" value="SUBTILISIN"/>
</dbReference>
<name>C5BJH7_TERTT</name>
<dbReference type="InterPro" id="IPR032798">
    <property type="entry name" value="CBM_5_12_2"/>
</dbReference>
<accession>C5BJH7</accession>
<evidence type="ECO:0000256" key="1">
    <source>
        <dbReference type="ARBA" id="ARBA00011073"/>
    </source>
</evidence>
<dbReference type="SUPFAM" id="SSF51055">
    <property type="entry name" value="Carbohydrate binding domain"/>
    <property type="match status" value="1"/>
</dbReference>
<dbReference type="PANTHER" id="PTHR43806:SF11">
    <property type="entry name" value="CEREVISIN-RELATED"/>
    <property type="match status" value="1"/>
</dbReference>
<dbReference type="HOGENOM" id="CLU_027782_1_0_6"/>
<keyword evidence="3 7" id="KW-0378">Hydrolase</keyword>
<dbReference type="CDD" id="cd12204">
    <property type="entry name" value="CBD_like"/>
    <property type="match status" value="1"/>
</dbReference>
<dbReference type="Pfam" id="PF14600">
    <property type="entry name" value="CBM_5_12_2"/>
    <property type="match status" value="1"/>
</dbReference>
<dbReference type="Pfam" id="PF00082">
    <property type="entry name" value="Peptidase_S8"/>
    <property type="match status" value="1"/>
</dbReference>
<dbReference type="InterPro" id="IPR015500">
    <property type="entry name" value="Peptidase_S8_subtilisin-rel"/>
</dbReference>
<reference evidence="7 8" key="1">
    <citation type="journal article" date="2009" name="PLoS ONE">
        <title>The complete genome of Teredinibacter turnerae T7901: an intracellular endosymbiont of marine wood-boring bivalves (shipworms).</title>
        <authorList>
            <person name="Yang J.C."/>
            <person name="Madupu R."/>
            <person name="Durkin A.S."/>
            <person name="Ekborg N.A."/>
            <person name="Pedamallu C.S."/>
            <person name="Hostetler J.B."/>
            <person name="Radune D."/>
            <person name="Toms B.S."/>
            <person name="Henrissat B."/>
            <person name="Coutinho P.M."/>
            <person name="Schwarz S."/>
            <person name="Field L."/>
            <person name="Trindade-Silva A.E."/>
            <person name="Soares C.A.G."/>
            <person name="Elshahawi S."/>
            <person name="Hanora A."/>
            <person name="Schmidt E.W."/>
            <person name="Haygood M.G."/>
            <person name="Posfai J."/>
            <person name="Benner J."/>
            <person name="Madinger C."/>
            <person name="Nove J."/>
            <person name="Anton B."/>
            <person name="Chaudhary K."/>
            <person name="Foster J."/>
            <person name="Holman A."/>
            <person name="Kumar S."/>
            <person name="Lessard P.A."/>
            <person name="Luyten Y.A."/>
            <person name="Slatko B."/>
            <person name="Wood N."/>
            <person name="Wu B."/>
            <person name="Teplitski M."/>
            <person name="Mougous J.D."/>
            <person name="Ward N."/>
            <person name="Eisen J.A."/>
            <person name="Badger J.H."/>
            <person name="Distel D.L."/>
        </authorList>
    </citation>
    <scope>NUCLEOTIDE SEQUENCE [LARGE SCALE GENOMIC DNA]</scope>
    <source>
        <strain evidence="8">ATCC 39867 / T7901</strain>
    </source>
</reference>